<accession>A0ACB8TZA6</accession>
<dbReference type="EMBL" id="MU274918">
    <property type="protein sequence ID" value="KAI0087351.1"/>
    <property type="molecule type" value="Genomic_DNA"/>
</dbReference>
<dbReference type="Proteomes" id="UP001055072">
    <property type="component" value="Unassembled WGS sequence"/>
</dbReference>
<sequence>MAPAPDHVDDEMHELNHEADYLDQKITVDHSGVRSNGASLKRLSIVNGNNDADAQAQVIESLRTQIQDLFSQVSQLNGKLVRSYDRVSDLEDELHVASSNLRNATLKVSQLELERSQHLSALSTGLLVEKDHVTTELNRLMEKATEEAARAGEAESARNAIEKDLDDLSANLFDQANTMVAEARFARAQSERKVEETERALKGAEEIVGVMQMQMQALQAEKEQAAQKMEEMRMIMGKGKWVERGQTHSHASDMHFLNLHSPYAEYISFIAHLRTIRPATQNTPAMASLLPQPFLARLIAEDSDPTIRLDLAPSLNWLTRRSVLSAIHSGQLNIEPMSTGTLLEELNLHTTSGLTPNTHITCALCGTNIIENPLYVIHQSPLPSPTRTGSFGKAGWGSSFLKSSLQTISHTPFNHPSTPQPGQTKNYEPPSQVYIFRLESTASSGLPVSLPLASQQNGTQTRTATIYPLCTSGWCLHRLRTTCCLWAFIRTSIVEKIWEDEPYLPPPTTDSSTPSPDGIDRPSTPAKKGRIGIGALWDTMSRSLSNTNAPEKPASAEAPKSKEAADAKPPLRRLPPPPPPRRHPSLAPSATPPPPPPRRQPPLTSAPATSESSAIVAPVPVHPPSGVPPPLPKRNRQRTESPALSQDPPPEEKALATLPHPEDTHDEFKTPVEELPGPPLVDIVSAVNIPLPLSPPPSQPPSRVASPVPEVPAAPGQFVPPPLPRRAAARARPSSLAQNPPITASLEEPAKEPATEEAKEPIVEEKMKESVPEVSTEESLHAETQEDTREVKEDHQASETAESEPSVTFEDATKDEEHAPPTYEEVLEGHEHAEQEKPELPVQLGEVALDKEPVSEPTKVPEKVSEYDSSMYVGIATWEERTWRELMKLREDMFWARAGGVR</sequence>
<reference evidence="1" key="1">
    <citation type="journal article" date="2021" name="Environ. Microbiol.">
        <title>Gene family expansions and transcriptome signatures uncover fungal adaptations to wood decay.</title>
        <authorList>
            <person name="Hage H."/>
            <person name="Miyauchi S."/>
            <person name="Viragh M."/>
            <person name="Drula E."/>
            <person name="Min B."/>
            <person name="Chaduli D."/>
            <person name="Navarro D."/>
            <person name="Favel A."/>
            <person name="Norest M."/>
            <person name="Lesage-Meessen L."/>
            <person name="Balint B."/>
            <person name="Merenyi Z."/>
            <person name="de Eugenio L."/>
            <person name="Morin E."/>
            <person name="Martinez A.T."/>
            <person name="Baldrian P."/>
            <person name="Stursova M."/>
            <person name="Martinez M.J."/>
            <person name="Novotny C."/>
            <person name="Magnuson J.K."/>
            <person name="Spatafora J.W."/>
            <person name="Maurice S."/>
            <person name="Pangilinan J."/>
            <person name="Andreopoulos W."/>
            <person name="LaButti K."/>
            <person name="Hundley H."/>
            <person name="Na H."/>
            <person name="Kuo A."/>
            <person name="Barry K."/>
            <person name="Lipzen A."/>
            <person name="Henrissat B."/>
            <person name="Riley R."/>
            <person name="Ahrendt S."/>
            <person name="Nagy L.G."/>
            <person name="Grigoriev I.V."/>
            <person name="Martin F."/>
            <person name="Rosso M.N."/>
        </authorList>
    </citation>
    <scope>NUCLEOTIDE SEQUENCE</scope>
    <source>
        <strain evidence="1">CBS 384.51</strain>
    </source>
</reference>
<keyword evidence="2" id="KW-1185">Reference proteome</keyword>
<protein>
    <submittedName>
        <fullName evidence="1">Uncharacterized protein</fullName>
    </submittedName>
</protein>
<organism evidence="1 2">
    <name type="scientific">Irpex rosettiformis</name>
    <dbReference type="NCBI Taxonomy" id="378272"/>
    <lineage>
        <taxon>Eukaryota</taxon>
        <taxon>Fungi</taxon>
        <taxon>Dikarya</taxon>
        <taxon>Basidiomycota</taxon>
        <taxon>Agaricomycotina</taxon>
        <taxon>Agaricomycetes</taxon>
        <taxon>Polyporales</taxon>
        <taxon>Irpicaceae</taxon>
        <taxon>Irpex</taxon>
    </lineage>
</organism>
<comment type="caution">
    <text evidence="1">The sequence shown here is derived from an EMBL/GenBank/DDBJ whole genome shotgun (WGS) entry which is preliminary data.</text>
</comment>
<name>A0ACB8TZA6_9APHY</name>
<evidence type="ECO:0000313" key="2">
    <source>
        <dbReference type="Proteomes" id="UP001055072"/>
    </source>
</evidence>
<proteinExistence type="predicted"/>
<evidence type="ECO:0000313" key="1">
    <source>
        <dbReference type="EMBL" id="KAI0087351.1"/>
    </source>
</evidence>
<gene>
    <name evidence="1" type="ORF">BDY19DRAFT_955281</name>
</gene>